<accession>A0A8X6K0W5</accession>
<dbReference type="EMBL" id="BMAV01026748">
    <property type="protein sequence ID" value="GFS53040.1"/>
    <property type="molecule type" value="Genomic_DNA"/>
</dbReference>
<protein>
    <submittedName>
        <fullName evidence="1">Uncharacterized protein</fullName>
    </submittedName>
</protein>
<sequence length="133" mass="14771">MIKRKILNRSCSVRRRAPSYRTDPPGEAADQSPLARLMRQQQNNSSLLKPVSSCKCGMGPRVATWKTLSDVVFDTAAMTSRLVKVFSRPGVSILVMGAFLLLRSVNQLFEQGFQKGDGFCLFTGSPFEERNAI</sequence>
<evidence type="ECO:0000313" key="2">
    <source>
        <dbReference type="Proteomes" id="UP000886998"/>
    </source>
</evidence>
<reference evidence="1" key="1">
    <citation type="submission" date="2020-08" db="EMBL/GenBank/DDBJ databases">
        <title>Multicomponent nature underlies the extraordinary mechanical properties of spider dragline silk.</title>
        <authorList>
            <person name="Kono N."/>
            <person name="Nakamura H."/>
            <person name="Mori M."/>
            <person name="Yoshida Y."/>
            <person name="Ohtoshi R."/>
            <person name="Malay A.D."/>
            <person name="Moran D.A.P."/>
            <person name="Tomita M."/>
            <person name="Numata K."/>
            <person name="Arakawa K."/>
        </authorList>
    </citation>
    <scope>NUCLEOTIDE SEQUENCE</scope>
</reference>
<dbReference type="Proteomes" id="UP000886998">
    <property type="component" value="Unassembled WGS sequence"/>
</dbReference>
<proteinExistence type="predicted"/>
<name>A0A8X6K0W5_9ARAC</name>
<gene>
    <name evidence="1" type="ORF">TNIN_361541</name>
</gene>
<organism evidence="1 2">
    <name type="scientific">Trichonephila inaurata madagascariensis</name>
    <dbReference type="NCBI Taxonomy" id="2747483"/>
    <lineage>
        <taxon>Eukaryota</taxon>
        <taxon>Metazoa</taxon>
        <taxon>Ecdysozoa</taxon>
        <taxon>Arthropoda</taxon>
        <taxon>Chelicerata</taxon>
        <taxon>Arachnida</taxon>
        <taxon>Araneae</taxon>
        <taxon>Araneomorphae</taxon>
        <taxon>Entelegynae</taxon>
        <taxon>Araneoidea</taxon>
        <taxon>Nephilidae</taxon>
        <taxon>Trichonephila</taxon>
        <taxon>Trichonephila inaurata</taxon>
    </lineage>
</organism>
<evidence type="ECO:0000313" key="1">
    <source>
        <dbReference type="EMBL" id="GFS53040.1"/>
    </source>
</evidence>
<keyword evidence="2" id="KW-1185">Reference proteome</keyword>
<comment type="caution">
    <text evidence="1">The sequence shown here is derived from an EMBL/GenBank/DDBJ whole genome shotgun (WGS) entry which is preliminary data.</text>
</comment>
<dbReference type="AlphaFoldDB" id="A0A8X6K0W5"/>